<keyword evidence="1" id="KW-0175">Coiled coil</keyword>
<reference evidence="2 3" key="1">
    <citation type="submission" date="2020-04" db="EMBL/GenBank/DDBJ databases">
        <authorList>
            <person name="Pieper L."/>
        </authorList>
    </citation>
    <scope>NUCLEOTIDE SEQUENCE [LARGE SCALE GENOMIC DNA]</scope>
    <source>
        <strain evidence="2 3">B33</strain>
    </source>
</reference>
<evidence type="ECO:0000256" key="1">
    <source>
        <dbReference type="SAM" id="Coils"/>
    </source>
</evidence>
<sequence>MKKLTAILKGCNLVDKLFSLREKEINRKIEGAKDDCERRKAEAEIKYENYCKELGEKDVDYRRIINGMLECKQEIMDADETLKVIAEVEADLQSEAELEEEKEK</sequence>
<dbReference type="RefSeq" id="WP_007847454.1">
    <property type="nucleotide sequence ID" value="NZ_JABWDJ010000031.1"/>
</dbReference>
<dbReference type="EMBL" id="JABWDJ010000031">
    <property type="protein sequence ID" value="NVB73759.1"/>
    <property type="molecule type" value="Genomic_DNA"/>
</dbReference>
<protein>
    <submittedName>
        <fullName evidence="2">Uncharacterized protein</fullName>
    </submittedName>
</protein>
<proteinExistence type="predicted"/>
<evidence type="ECO:0000313" key="2">
    <source>
        <dbReference type="EMBL" id="NVB73759.1"/>
    </source>
</evidence>
<accession>A0A7Y6PDI5</accession>
<evidence type="ECO:0000313" key="3">
    <source>
        <dbReference type="Proteomes" id="UP000524321"/>
    </source>
</evidence>
<comment type="caution">
    <text evidence="2">The sequence shown here is derived from an EMBL/GenBank/DDBJ whole genome shotgun (WGS) entry which is preliminary data.</text>
</comment>
<dbReference type="AlphaFoldDB" id="A0A7Y6PDI5"/>
<reference evidence="2 3" key="2">
    <citation type="submission" date="2020-07" db="EMBL/GenBank/DDBJ databases">
        <title>Bacterial metabolism rescues the inhibition of intestinal drug absorption by food and drug additives.</title>
        <authorList>
            <person name="Zou L."/>
            <person name="Spanogiannopoulos P."/>
            <person name="Chien H.-C."/>
            <person name="Pieper L.M."/>
            <person name="Cai W."/>
            <person name="Khuri N."/>
            <person name="Pottel J."/>
            <person name="Vora B."/>
            <person name="Ni Z."/>
            <person name="Tsakalozou E."/>
            <person name="Zhang W."/>
            <person name="Shoichet B.K."/>
            <person name="Giacomini K.M."/>
            <person name="Turnbaugh P.J."/>
        </authorList>
    </citation>
    <scope>NUCLEOTIDE SEQUENCE [LARGE SCALE GENOMIC DNA]</scope>
    <source>
        <strain evidence="2 3">B33</strain>
    </source>
</reference>
<gene>
    <name evidence="2" type="ORF">HUV05_09550</name>
</gene>
<feature type="coiled-coil region" evidence="1">
    <location>
        <begin position="26"/>
        <end position="53"/>
    </location>
</feature>
<name>A0A7Y6PDI5_PHOVU</name>
<dbReference type="Proteomes" id="UP000524321">
    <property type="component" value="Unassembled WGS sequence"/>
</dbReference>
<organism evidence="2 3">
    <name type="scientific">Phocaeicola vulgatus</name>
    <name type="common">Bacteroides vulgatus</name>
    <dbReference type="NCBI Taxonomy" id="821"/>
    <lineage>
        <taxon>Bacteria</taxon>
        <taxon>Pseudomonadati</taxon>
        <taxon>Bacteroidota</taxon>
        <taxon>Bacteroidia</taxon>
        <taxon>Bacteroidales</taxon>
        <taxon>Bacteroidaceae</taxon>
        <taxon>Phocaeicola</taxon>
    </lineage>
</organism>